<dbReference type="HOGENOM" id="CLU_3244616_0_0_1"/>
<reference evidence="2" key="3">
    <citation type="submission" date="2025-09" db="UniProtKB">
        <authorList>
            <consortium name="Ensembl"/>
        </authorList>
    </citation>
    <scope>IDENTIFICATION</scope>
</reference>
<evidence type="ECO:0000256" key="1">
    <source>
        <dbReference type="SAM" id="SignalP"/>
    </source>
</evidence>
<organism evidence="2 3">
    <name type="scientific">Ciona savignyi</name>
    <name type="common">Pacific transparent sea squirt</name>
    <dbReference type="NCBI Taxonomy" id="51511"/>
    <lineage>
        <taxon>Eukaryota</taxon>
        <taxon>Metazoa</taxon>
        <taxon>Chordata</taxon>
        <taxon>Tunicata</taxon>
        <taxon>Ascidiacea</taxon>
        <taxon>Phlebobranchia</taxon>
        <taxon>Cionidae</taxon>
        <taxon>Ciona</taxon>
    </lineage>
</organism>
<keyword evidence="3" id="KW-1185">Reference proteome</keyword>
<evidence type="ECO:0000313" key="2">
    <source>
        <dbReference type="Ensembl" id="ENSCSAVP00000002595.1"/>
    </source>
</evidence>
<name>H2YB97_CIOSA</name>
<feature type="signal peptide" evidence="1">
    <location>
        <begin position="1"/>
        <end position="17"/>
    </location>
</feature>
<reference evidence="2" key="2">
    <citation type="submission" date="2025-08" db="UniProtKB">
        <authorList>
            <consortium name="Ensembl"/>
        </authorList>
    </citation>
    <scope>IDENTIFICATION</scope>
</reference>
<feature type="chain" id="PRO_5003578179" evidence="1">
    <location>
        <begin position="18"/>
        <end position="43"/>
    </location>
</feature>
<keyword evidence="1" id="KW-0732">Signal</keyword>
<evidence type="ECO:0000313" key="3">
    <source>
        <dbReference type="Proteomes" id="UP000007875"/>
    </source>
</evidence>
<dbReference type="AlphaFoldDB" id="H2YB97"/>
<dbReference type="Proteomes" id="UP000007875">
    <property type="component" value="Unassembled WGS sequence"/>
</dbReference>
<protein>
    <submittedName>
        <fullName evidence="2">Uncharacterized protein</fullName>
    </submittedName>
</protein>
<dbReference type="InParanoid" id="H2YB97"/>
<sequence length="43" mass="4517">MLLKLAVVFLTVTYATGSGSTTDADIQILTTNSPAASHEQRHG</sequence>
<dbReference type="Ensembl" id="ENSCSAVT00000002636.1">
    <property type="protein sequence ID" value="ENSCSAVP00000002595.1"/>
    <property type="gene ID" value="ENSCSAVG00000001535.1"/>
</dbReference>
<proteinExistence type="predicted"/>
<reference evidence="3" key="1">
    <citation type="submission" date="2003-08" db="EMBL/GenBank/DDBJ databases">
        <authorList>
            <person name="Birren B."/>
            <person name="Nusbaum C."/>
            <person name="Abebe A."/>
            <person name="Abouelleil A."/>
            <person name="Adekoya E."/>
            <person name="Ait-zahra M."/>
            <person name="Allen N."/>
            <person name="Allen T."/>
            <person name="An P."/>
            <person name="Anderson M."/>
            <person name="Anderson S."/>
            <person name="Arachchi H."/>
            <person name="Armbruster J."/>
            <person name="Bachantsang P."/>
            <person name="Baldwin J."/>
            <person name="Barry A."/>
            <person name="Bayul T."/>
            <person name="Blitshsteyn B."/>
            <person name="Bloom T."/>
            <person name="Blye J."/>
            <person name="Boguslavskiy L."/>
            <person name="Borowsky M."/>
            <person name="Boukhgalter B."/>
            <person name="Brunache A."/>
            <person name="Butler J."/>
            <person name="Calixte N."/>
            <person name="Calvo S."/>
            <person name="Camarata J."/>
            <person name="Campo K."/>
            <person name="Chang J."/>
            <person name="Cheshatsang Y."/>
            <person name="Citroen M."/>
            <person name="Collymore A."/>
            <person name="Considine T."/>
            <person name="Cook A."/>
            <person name="Cooke P."/>
            <person name="Corum B."/>
            <person name="Cuomo C."/>
            <person name="David R."/>
            <person name="Dawoe T."/>
            <person name="Degray S."/>
            <person name="Dodge S."/>
            <person name="Dooley K."/>
            <person name="Dorje P."/>
            <person name="Dorjee K."/>
            <person name="Dorris L."/>
            <person name="Duffey N."/>
            <person name="Dupes A."/>
            <person name="Elkins T."/>
            <person name="Engels R."/>
            <person name="Erickson J."/>
            <person name="Farina A."/>
            <person name="Faro S."/>
            <person name="Ferreira P."/>
            <person name="Fischer H."/>
            <person name="Fitzgerald M."/>
            <person name="Foley K."/>
            <person name="Gage D."/>
            <person name="Galagan J."/>
            <person name="Gearin G."/>
            <person name="Gnerre S."/>
            <person name="Gnirke A."/>
            <person name="Goyette A."/>
            <person name="Graham J."/>
            <person name="Grandbois E."/>
            <person name="Gyaltsen K."/>
            <person name="Hafez N."/>
            <person name="Hagopian D."/>
            <person name="Hagos B."/>
            <person name="Hall J."/>
            <person name="Hatcher B."/>
            <person name="Heller A."/>
            <person name="Higgins H."/>
            <person name="Honan T."/>
            <person name="Horn A."/>
            <person name="Houde N."/>
            <person name="Hughes L."/>
            <person name="Hulme W."/>
            <person name="Husby E."/>
            <person name="Iliev I."/>
            <person name="Jaffe D."/>
            <person name="Jones C."/>
            <person name="Kamal M."/>
            <person name="Kamat A."/>
            <person name="Kamvysselis M."/>
            <person name="Karlsson E."/>
            <person name="Kells C."/>
            <person name="Kieu A."/>
            <person name="Kisner P."/>
            <person name="Kodira C."/>
            <person name="Kulbokas E."/>
            <person name="Labutti K."/>
            <person name="Lama D."/>
            <person name="Landers T."/>
            <person name="Leger J."/>
            <person name="Levine S."/>
            <person name="Lewis D."/>
            <person name="Lewis T."/>
            <person name="Lindblad-toh K."/>
            <person name="Liu X."/>
            <person name="Lokyitsang T."/>
            <person name="Lokyitsang Y."/>
            <person name="Lucien O."/>
            <person name="Lui A."/>
            <person name="Ma L.J."/>
            <person name="Mabbitt R."/>
            <person name="Macdonald J."/>
            <person name="Maclean C."/>
            <person name="Major J."/>
            <person name="Manning J."/>
            <person name="Marabella R."/>
            <person name="Maru K."/>
            <person name="Matthews C."/>
            <person name="Mauceli E."/>
            <person name="Mccarthy M."/>
            <person name="Mcdonough S."/>
            <person name="Mcghee T."/>
            <person name="Meldrim J."/>
            <person name="Meneus L."/>
            <person name="Mesirov J."/>
            <person name="Mihalev A."/>
            <person name="Mihova T."/>
            <person name="Mikkelsen T."/>
            <person name="Mlenga V."/>
            <person name="Moru K."/>
            <person name="Mozes J."/>
            <person name="Mulrain L."/>
            <person name="Munson G."/>
            <person name="Naylor J."/>
            <person name="Newes C."/>
            <person name="Nguyen C."/>
            <person name="Nguyen N."/>
            <person name="Nguyen T."/>
            <person name="Nicol R."/>
            <person name="Nielsen C."/>
            <person name="Nizzari M."/>
            <person name="Norbu C."/>
            <person name="Norbu N."/>
            <person name="O'donnell P."/>
            <person name="Okoawo O."/>
            <person name="O'leary S."/>
            <person name="Omotosho B."/>
            <person name="O'neill K."/>
            <person name="Osman S."/>
            <person name="Parker S."/>
            <person name="Perrin D."/>
            <person name="Phunkhang P."/>
            <person name="Piqani B."/>
            <person name="Purcell S."/>
            <person name="Rachupka T."/>
            <person name="Ramasamy U."/>
            <person name="Rameau R."/>
            <person name="Ray V."/>
            <person name="Raymond C."/>
            <person name="Retta R."/>
            <person name="Richardson S."/>
            <person name="Rise C."/>
            <person name="Rodriguez J."/>
            <person name="Rogers J."/>
            <person name="Rogov P."/>
            <person name="Rutman M."/>
            <person name="Schupbach R."/>
            <person name="Seaman C."/>
            <person name="Settipalli S."/>
            <person name="Sharpe T."/>
            <person name="Sheridan J."/>
            <person name="Sherpa N."/>
            <person name="Shi J."/>
            <person name="Smirnov S."/>
            <person name="Smith C."/>
            <person name="Sougnez C."/>
            <person name="Spencer B."/>
            <person name="Stalker J."/>
            <person name="Stange-thomann N."/>
            <person name="Stavropoulos S."/>
            <person name="Stetson K."/>
            <person name="Stone C."/>
            <person name="Stone S."/>
            <person name="Stubbs M."/>
            <person name="Talamas J."/>
            <person name="Tchuinga P."/>
            <person name="Tenzing P."/>
            <person name="Tesfaye S."/>
            <person name="Theodore J."/>
            <person name="Thoulutsang Y."/>
            <person name="Topham K."/>
            <person name="Towey S."/>
            <person name="Tsamla T."/>
            <person name="Tsomo N."/>
            <person name="Vallee D."/>
            <person name="Vassiliev H."/>
            <person name="Venkataraman V."/>
            <person name="Vinson J."/>
            <person name="Vo A."/>
            <person name="Wade C."/>
            <person name="Wang S."/>
            <person name="Wangchuk T."/>
            <person name="Wangdi T."/>
            <person name="Whittaker C."/>
            <person name="Wilkinson J."/>
            <person name="Wu Y."/>
            <person name="Wyman D."/>
            <person name="Yadav S."/>
            <person name="Yang S."/>
            <person name="Yang X."/>
            <person name="Yeager S."/>
            <person name="Yee E."/>
            <person name="Young G."/>
            <person name="Zainoun J."/>
            <person name="Zembeck L."/>
            <person name="Zimmer A."/>
            <person name="Zody M."/>
            <person name="Lander E."/>
        </authorList>
    </citation>
    <scope>NUCLEOTIDE SEQUENCE [LARGE SCALE GENOMIC DNA]</scope>
</reference>
<accession>H2YB97</accession>